<dbReference type="EMBL" id="ON392159">
    <property type="protein sequence ID" value="URC17692.1"/>
    <property type="molecule type" value="Genomic_DNA"/>
</dbReference>
<reference evidence="1" key="1">
    <citation type="submission" date="2022-04" db="EMBL/GenBank/DDBJ databases">
        <authorList>
            <person name="Abdalla N.M."/>
            <person name="Alvarado-Fernandez V.M."/>
            <person name="Barnhill K."/>
            <person name="Biggs A."/>
            <person name="Bland J."/>
            <person name="Coleman C."/>
            <person name="Fakhre D."/>
            <person name="Finocchiaro A."/>
            <person name="Haymond A.J."/>
            <person name="Helton K.M."/>
            <person name="Horne M.E."/>
            <person name="Franco V."/>
            <person name="Iqbal M."/>
            <person name="Kanchibhatta A."/>
            <person name="Knight J."/>
            <person name="Merkher A."/>
            <person name="Nguyen K.P."/>
            <person name="Otero L."/>
            <person name="Patel J."/>
            <person name="Patel S."/>
            <person name="Rainey E."/>
            <person name="Rayala P."/>
            <person name="Ruiz-Houston K.M."/>
            <person name="Sciacchitano A.R."/>
            <person name="Satardekar A."/>
            <person name="Shaikh S.M."/>
            <person name="Stewart E."/>
            <person name="Terron-Osorio A.E."/>
            <person name="Turrell T.C."/>
            <person name="Weitz R.C."/>
            <person name="Pollenz R.S."/>
            <person name="Garlena R.A."/>
            <person name="Russell D.A."/>
            <person name="Jacobs-Sera D."/>
            <person name="Hatfull G.F."/>
        </authorList>
    </citation>
    <scope>NUCLEOTIDE SEQUENCE</scope>
</reference>
<dbReference type="Proteomes" id="UP001056780">
    <property type="component" value="Segment"/>
</dbReference>
<sequence length="41" mass="4727">MPPRKRKTPARPLGIPVRVVYRPDWEAAGEPYTGIPDVPRW</sequence>
<proteinExistence type="predicted"/>
<evidence type="ECO:0000313" key="2">
    <source>
        <dbReference type="Proteomes" id="UP001056780"/>
    </source>
</evidence>
<evidence type="ECO:0000313" key="1">
    <source>
        <dbReference type="EMBL" id="URC17692.1"/>
    </source>
</evidence>
<organism evidence="1 2">
    <name type="scientific">Gordonia phage Tardus</name>
    <dbReference type="NCBI Taxonomy" id="2939734"/>
    <lineage>
        <taxon>Viruses</taxon>
        <taxon>Duplodnaviria</taxon>
        <taxon>Heunggongvirae</taxon>
        <taxon>Uroviricota</taxon>
        <taxon>Caudoviricetes</taxon>
        <taxon>Stackebrandtviridae</taxon>
        <taxon>Schenleyvirinae</taxon>
        <taxon>Zitchvirus</taxon>
        <taxon>Zitchvirus tardus</taxon>
    </lineage>
</organism>
<name>A0A9E7J7F5_9CAUD</name>
<keyword evidence="2" id="KW-1185">Reference proteome</keyword>
<gene>
    <name evidence="1" type="primary">77</name>
    <name evidence="1" type="ORF">SEA_TARDUS_77</name>
</gene>
<protein>
    <submittedName>
        <fullName evidence="1">Uncharacterized protein</fullName>
    </submittedName>
</protein>
<accession>A0A9E7J7F5</accession>